<proteinExistence type="predicted"/>
<evidence type="ECO:0000313" key="2">
    <source>
        <dbReference type="Proteomes" id="UP000626554"/>
    </source>
</evidence>
<dbReference type="EMBL" id="JABKAV010000002">
    <property type="protein sequence ID" value="NVO83512.1"/>
    <property type="molecule type" value="Genomic_DNA"/>
</dbReference>
<gene>
    <name evidence="1" type="ORF">HW556_01325</name>
</gene>
<dbReference type="RefSeq" id="WP_176897256.1">
    <property type="nucleotide sequence ID" value="NZ_JABKAV010000002.1"/>
</dbReference>
<reference evidence="1 2" key="1">
    <citation type="submission" date="2020-05" db="EMBL/GenBank/DDBJ databases">
        <title>Hymenobacter terrestris sp. nov. and Hymenobacter lapidiphilus sp. nov., isolated from regoliths in Antarctica.</title>
        <authorList>
            <person name="Sedlacek I."/>
            <person name="Pantucek R."/>
            <person name="Zeman M."/>
            <person name="Holochova P."/>
            <person name="Kralova S."/>
            <person name="Stankova E."/>
            <person name="Sedo O."/>
            <person name="Micenkova L."/>
            <person name="Svec P."/>
            <person name="Gupta V."/>
            <person name="Sood U."/>
            <person name="Korpole U.S."/>
            <person name="Lal R."/>
        </authorList>
    </citation>
    <scope>NUCLEOTIDE SEQUENCE [LARGE SCALE GENOMIC DNA]</scope>
    <source>
        <strain evidence="1 2">P5252</strain>
    </source>
</reference>
<dbReference type="Proteomes" id="UP000626554">
    <property type="component" value="Unassembled WGS sequence"/>
</dbReference>
<comment type="caution">
    <text evidence="1">The sequence shown here is derived from an EMBL/GenBank/DDBJ whole genome shotgun (WGS) entry which is preliminary data.</text>
</comment>
<accession>A0ABX2PXU6</accession>
<sequence length="116" mass="13742">MMKSIQHLWEIVRKQGAHQRPTRVPMEYIQSLWGDSLDKPTYQDVLDFIEKTKLSDEEHGAFWVALEDESNLEVHQDLEVILTNAEGEEKRIQATSWDEVKEYFRLFSEGRSDFIQ</sequence>
<name>A0ABX2PXU6_9BACT</name>
<organism evidence="1 2">
    <name type="scientific">Hymenobacter terrestris</name>
    <dbReference type="NCBI Taxonomy" id="2748310"/>
    <lineage>
        <taxon>Bacteria</taxon>
        <taxon>Pseudomonadati</taxon>
        <taxon>Bacteroidota</taxon>
        <taxon>Cytophagia</taxon>
        <taxon>Cytophagales</taxon>
        <taxon>Hymenobacteraceae</taxon>
        <taxon>Hymenobacter</taxon>
    </lineage>
</organism>
<protein>
    <submittedName>
        <fullName evidence="1">Uncharacterized protein</fullName>
    </submittedName>
</protein>
<evidence type="ECO:0000313" key="1">
    <source>
        <dbReference type="EMBL" id="NVO83512.1"/>
    </source>
</evidence>
<keyword evidence="2" id="KW-1185">Reference proteome</keyword>